<evidence type="ECO:0000256" key="1">
    <source>
        <dbReference type="SAM" id="MobiDB-lite"/>
    </source>
</evidence>
<dbReference type="EMBL" id="JBIYDN010000003">
    <property type="protein sequence ID" value="MFK4441057.1"/>
    <property type="molecule type" value="Genomic_DNA"/>
</dbReference>
<feature type="region of interest" description="Disordered" evidence="1">
    <location>
        <begin position="1"/>
        <end position="26"/>
    </location>
</feature>
<name>A0ABW8MGF1_9BURK</name>
<comment type="caution">
    <text evidence="2">The sequence shown here is derived from an EMBL/GenBank/DDBJ whole genome shotgun (WGS) entry which is preliminary data.</text>
</comment>
<keyword evidence="3" id="KW-1185">Reference proteome</keyword>
<proteinExistence type="predicted"/>
<reference evidence="2 3" key="1">
    <citation type="submission" date="2024-11" db="EMBL/GenBank/DDBJ databases">
        <title>Using genomics to understand microbial adaptation to soil warming.</title>
        <authorList>
            <person name="Deangelis K.M. PhD."/>
        </authorList>
    </citation>
    <scope>NUCLEOTIDE SEQUENCE [LARGE SCALE GENOMIC DNA]</scope>
    <source>
        <strain evidence="2 3">GAS97</strain>
    </source>
</reference>
<organism evidence="2 3">
    <name type="scientific">Caballeronia udeis</name>
    <dbReference type="NCBI Taxonomy" id="1232866"/>
    <lineage>
        <taxon>Bacteria</taxon>
        <taxon>Pseudomonadati</taxon>
        <taxon>Pseudomonadota</taxon>
        <taxon>Betaproteobacteria</taxon>
        <taxon>Burkholderiales</taxon>
        <taxon>Burkholderiaceae</taxon>
        <taxon>Caballeronia</taxon>
    </lineage>
</organism>
<evidence type="ECO:0000313" key="3">
    <source>
        <dbReference type="Proteomes" id="UP001620514"/>
    </source>
</evidence>
<evidence type="ECO:0000313" key="2">
    <source>
        <dbReference type="EMBL" id="MFK4441057.1"/>
    </source>
</evidence>
<accession>A0ABW8MGF1</accession>
<protein>
    <submittedName>
        <fullName evidence="2">Uncharacterized protein</fullName>
    </submittedName>
</protein>
<gene>
    <name evidence="2" type="ORF">ABH943_001068</name>
</gene>
<sequence length="42" mass="4748">MGGILTGRSFKRSAEKSDRFRRHAMPPLGHHFDQIARAKLVA</sequence>
<dbReference type="Proteomes" id="UP001620514">
    <property type="component" value="Unassembled WGS sequence"/>
</dbReference>